<evidence type="ECO:0000313" key="4">
    <source>
        <dbReference type="Proteomes" id="UP000829401"/>
    </source>
</evidence>
<dbReference type="STRING" id="1356854.N007_03880"/>
<evidence type="ECO:0000256" key="1">
    <source>
        <dbReference type="SAM" id="MobiDB-lite"/>
    </source>
</evidence>
<organism evidence="3 4">
    <name type="scientific">Alicyclobacillus acidoterrestris (strain ATCC 49025 / DSM 3922 / CIP 106132 / NCIMB 13137 / GD3B)</name>
    <dbReference type="NCBI Taxonomy" id="1356854"/>
    <lineage>
        <taxon>Bacteria</taxon>
        <taxon>Bacillati</taxon>
        <taxon>Bacillota</taxon>
        <taxon>Bacilli</taxon>
        <taxon>Bacillales</taxon>
        <taxon>Alicyclobacillaceae</taxon>
        <taxon>Alicyclobacillus</taxon>
    </lineage>
</organism>
<accession>A0A9E7CR97</accession>
<dbReference type="CDD" id="cd12797">
    <property type="entry name" value="M23_peptidase"/>
    <property type="match status" value="1"/>
</dbReference>
<dbReference type="EMBL" id="CP080467">
    <property type="protein sequence ID" value="UNO47515.1"/>
    <property type="molecule type" value="Genomic_DNA"/>
</dbReference>
<dbReference type="Pfam" id="PF01551">
    <property type="entry name" value="Peptidase_M23"/>
    <property type="match status" value="1"/>
</dbReference>
<feature type="domain" description="M23ase beta-sheet core" evidence="2">
    <location>
        <begin position="202"/>
        <end position="292"/>
    </location>
</feature>
<dbReference type="Gene3D" id="2.70.70.10">
    <property type="entry name" value="Glucose Permease (Domain IIA)"/>
    <property type="match status" value="1"/>
</dbReference>
<feature type="region of interest" description="Disordered" evidence="1">
    <location>
        <begin position="1"/>
        <end position="59"/>
    </location>
</feature>
<name>T0C935_ALIAG</name>
<dbReference type="InterPro" id="IPR011055">
    <property type="entry name" value="Dup_hybrid_motif"/>
</dbReference>
<proteinExistence type="predicted"/>
<reference evidence="4" key="1">
    <citation type="journal article" date="2022" name="G3 (Bethesda)">
        <title>Unveiling the complete genome sequence of Alicyclobacillus acidoterrestris DSM 3922T, a taint-producing strain.</title>
        <authorList>
            <person name="Leonardo I.C."/>
            <person name="Barreto Crespo M.T."/>
            <person name="Gaspar F.B."/>
        </authorList>
    </citation>
    <scope>NUCLEOTIDE SEQUENCE [LARGE SCALE GENOMIC DNA]</scope>
    <source>
        <strain evidence="4">DSM 3922</strain>
    </source>
</reference>
<dbReference type="InterPro" id="IPR016047">
    <property type="entry name" value="M23ase_b-sheet_dom"/>
</dbReference>
<evidence type="ECO:0000259" key="2">
    <source>
        <dbReference type="Pfam" id="PF01551"/>
    </source>
</evidence>
<dbReference type="SUPFAM" id="SSF51261">
    <property type="entry name" value="Duplicated hybrid motif"/>
    <property type="match status" value="1"/>
</dbReference>
<dbReference type="KEGG" id="aaco:K1I37_12450"/>
<feature type="region of interest" description="Disordered" evidence="1">
    <location>
        <begin position="77"/>
        <end position="106"/>
    </location>
</feature>
<dbReference type="RefSeq" id="WP_021295706.1">
    <property type="nucleotide sequence ID" value="NZ_AURB01000101.1"/>
</dbReference>
<dbReference type="eggNOG" id="COG4942">
    <property type="taxonomic scope" value="Bacteria"/>
</dbReference>
<dbReference type="AlphaFoldDB" id="T0C935"/>
<accession>T0C935</accession>
<dbReference type="OrthoDB" id="2373416at2"/>
<dbReference type="Proteomes" id="UP000829401">
    <property type="component" value="Chromosome"/>
</dbReference>
<evidence type="ECO:0000313" key="3">
    <source>
        <dbReference type="EMBL" id="UNO47515.1"/>
    </source>
</evidence>
<gene>
    <name evidence="3" type="ORF">K1I37_12450</name>
</gene>
<keyword evidence="4" id="KW-1185">Reference proteome</keyword>
<sequence>MPNVKRKWPWQGSLRSRPERREQDLLPAPETTHSSSDESRPAPTRWVSEGQSDLSPYGFAEDDAGLRQVESGAWRRAFSGGGQSRTPHKQFVPMSSARTRPSPVKPNKPSYFSRTIVWQTFCALVLVGVVYYVDHHPDAVPPEVVSQTQAVLQTDYTADVAPSIDKAFADMHISAPQFGSTTTVKLHDPVSGTIVEDYSSTHPEVSIAGTAKAPVLAAGSGTVLNVVNVGDTKLVRIDNGALGTTIYDGLGSVNVKAHEYVTAAEVIGKLPASPSHPALKFSIVKDGNYENPHAVVNFDGASQ</sequence>
<protein>
    <submittedName>
        <fullName evidence="3">M23 family metallopeptidase</fullName>
    </submittedName>
</protein>